<dbReference type="Proteomes" id="UP000253934">
    <property type="component" value="Unassembled WGS sequence"/>
</dbReference>
<dbReference type="AlphaFoldDB" id="A0A369KYX5"/>
<dbReference type="GO" id="GO:0042054">
    <property type="term" value="F:histone methyltransferase activity"/>
    <property type="evidence" value="ECO:0007669"/>
    <property type="project" value="TreeGrafter"/>
</dbReference>
<proteinExistence type="predicted"/>
<dbReference type="PANTHER" id="PTHR11006">
    <property type="entry name" value="PROTEIN ARGININE N-METHYLTRANSFERASE"/>
    <property type="match status" value="1"/>
</dbReference>
<protein>
    <recommendedName>
        <fullName evidence="3">Methyltransferase domain-containing protein</fullName>
    </recommendedName>
</protein>
<comment type="caution">
    <text evidence="1">The sequence shown here is derived from an EMBL/GenBank/DDBJ whole genome shotgun (WGS) entry which is preliminary data.</text>
</comment>
<dbReference type="InterPro" id="IPR025799">
    <property type="entry name" value="Arg_MeTrfase"/>
</dbReference>
<dbReference type="PANTHER" id="PTHR11006:SF60">
    <property type="entry name" value="PROTEIN ARGININE N-METHYLTRANSFERASE 9"/>
    <property type="match status" value="1"/>
</dbReference>
<name>A0A369KYX5_9BACT</name>
<keyword evidence="2" id="KW-1185">Reference proteome</keyword>
<evidence type="ECO:0000313" key="2">
    <source>
        <dbReference type="Proteomes" id="UP000253934"/>
    </source>
</evidence>
<dbReference type="GO" id="GO:0016274">
    <property type="term" value="F:protein-arginine N-methyltransferase activity"/>
    <property type="evidence" value="ECO:0007669"/>
    <property type="project" value="InterPro"/>
</dbReference>
<organism evidence="1 2">
    <name type="scientific">Spirobacillus cienkowskii</name>
    <dbReference type="NCBI Taxonomy" id="495820"/>
    <lineage>
        <taxon>Bacteria</taxon>
        <taxon>Pseudomonadati</taxon>
        <taxon>Bdellovibrionota</taxon>
        <taxon>Oligoflexia</taxon>
        <taxon>Silvanigrellales</taxon>
        <taxon>Spirobacillus</taxon>
    </lineage>
</organism>
<evidence type="ECO:0008006" key="3">
    <source>
        <dbReference type="Google" id="ProtNLM"/>
    </source>
</evidence>
<dbReference type="SUPFAM" id="SSF53335">
    <property type="entry name" value="S-adenosyl-L-methionine-dependent methyltransferases"/>
    <property type="match status" value="1"/>
</dbReference>
<reference evidence="1" key="1">
    <citation type="submission" date="2018-04" db="EMBL/GenBank/DDBJ databases">
        <title>Draft genome sequence of the Candidatus Spirobacillus cienkowskii, a pathogen of freshwater Daphnia species, reconstructed from hemolymph metagenomic reads.</title>
        <authorList>
            <person name="Bresciani L."/>
            <person name="Lemos L.N."/>
            <person name="Wale N."/>
            <person name="Lin J.Y."/>
            <person name="Fernandes G.R."/>
            <person name="Duffy M.A."/>
            <person name="Rodrigues J.M."/>
        </authorList>
    </citation>
    <scope>NUCLEOTIDE SEQUENCE [LARGE SCALE GENOMIC DNA]</scope>
    <source>
        <strain evidence="1">Binning01</strain>
    </source>
</reference>
<dbReference type="Gene3D" id="3.40.50.150">
    <property type="entry name" value="Vaccinia Virus protein VP39"/>
    <property type="match status" value="1"/>
</dbReference>
<dbReference type="Pfam" id="PF06325">
    <property type="entry name" value="PrmA"/>
    <property type="match status" value="1"/>
</dbReference>
<dbReference type="InterPro" id="IPR029063">
    <property type="entry name" value="SAM-dependent_MTases_sf"/>
</dbReference>
<evidence type="ECO:0000313" key="1">
    <source>
        <dbReference type="EMBL" id="RDB36924.1"/>
    </source>
</evidence>
<accession>A0A369KYX5</accession>
<sequence length="431" mass="48291">MSKQKKLIDYNNLTVAKGLRVRVANDGNMYASISSSSGEFYIAPEVLAILCLIENKTTKFSLNKTSLQLTQSFQNTLNSLPSQTECQNIIFDLIGAGIVINSEISNEKYMQNDGFGDPWAQWTMISDIVRCEHYFNALQKFISPKSVVLDVGAGSGLLSAISLNLGAKKVIAIEETNSALYIKSIFKKLGLNFNSSKFELHNKNSFDVEINDTVNLIVSELFGNDPFQEGVIITLREIASKLINFNVNYIPKSLTVLMQIIDLHSHSAFHRIQAFQKPDDSNLTNNKFLSNFLNTAKENLDLNNISFSLPLTKNDFSILGKAVELGTIPLNPPPVYSKEKHPLKGIKTLSINKNADNAIAIIWFRVHLTDEITISSLISETDACSHWSPIAIPLNKSLKENDFIEINHYLNDEENHIHCELFYNKEKIGSR</sequence>
<dbReference type="EMBL" id="QOVW01000017">
    <property type="protein sequence ID" value="RDB36924.1"/>
    <property type="molecule type" value="Genomic_DNA"/>
</dbReference>
<gene>
    <name evidence="1" type="ORF">DCC88_02620</name>
</gene>